<dbReference type="GO" id="GO:0016301">
    <property type="term" value="F:kinase activity"/>
    <property type="evidence" value="ECO:0007669"/>
    <property type="project" value="UniProtKB-KW"/>
</dbReference>
<dbReference type="EMBL" id="VUMN01000009">
    <property type="protein sequence ID" value="MSS58266.1"/>
    <property type="molecule type" value="Genomic_DNA"/>
</dbReference>
<dbReference type="InterPro" id="IPR027417">
    <property type="entry name" value="P-loop_NTPase"/>
</dbReference>
<proteinExistence type="predicted"/>
<evidence type="ECO:0000313" key="2">
    <source>
        <dbReference type="Proteomes" id="UP000461880"/>
    </source>
</evidence>
<keyword evidence="1" id="KW-0808">Transferase</keyword>
<organism evidence="1 2">
    <name type="scientific">Stecheria intestinalis</name>
    <dbReference type="NCBI Taxonomy" id="2606630"/>
    <lineage>
        <taxon>Bacteria</taxon>
        <taxon>Bacillati</taxon>
        <taxon>Bacillota</taxon>
        <taxon>Erysipelotrichia</taxon>
        <taxon>Erysipelotrichales</taxon>
        <taxon>Erysipelotrichaceae</taxon>
        <taxon>Stecheria</taxon>
    </lineage>
</organism>
<protein>
    <submittedName>
        <fullName evidence="1">Cytidylate kinase-like family protein</fullName>
    </submittedName>
</protein>
<dbReference type="Proteomes" id="UP000461880">
    <property type="component" value="Unassembled WGS sequence"/>
</dbReference>
<name>A0A7X2TG92_9FIRM</name>
<dbReference type="Gene3D" id="3.40.50.300">
    <property type="entry name" value="P-loop containing nucleotide triphosphate hydrolases"/>
    <property type="match status" value="1"/>
</dbReference>
<reference evidence="1 2" key="1">
    <citation type="submission" date="2019-08" db="EMBL/GenBank/DDBJ databases">
        <title>In-depth cultivation of the pig gut microbiome towards novel bacterial diversity and tailored functional studies.</title>
        <authorList>
            <person name="Wylensek D."/>
            <person name="Hitch T.C.A."/>
            <person name="Clavel T."/>
        </authorList>
    </citation>
    <scope>NUCLEOTIDE SEQUENCE [LARGE SCALE GENOMIC DNA]</scope>
    <source>
        <strain evidence="1 2">Oil+RF-744-GAM-WT-6</strain>
    </source>
</reference>
<accession>A0A7X2TG92</accession>
<comment type="caution">
    <text evidence="1">The sequence shown here is derived from an EMBL/GenBank/DDBJ whole genome shotgun (WGS) entry which is preliminary data.</text>
</comment>
<evidence type="ECO:0000313" key="1">
    <source>
        <dbReference type="EMBL" id="MSS58266.1"/>
    </source>
</evidence>
<sequence length="193" mass="22032">MKQIITISRQYGSGGRIIGQKTAELLGIPCYDSKIIEKLAEKTGLRKDFVEDSTESSDDWMVLSFSSKRISSRTIQNDLWNAQCDVIRQLAEKPCVIVGRGADFILKDRTNLLKVFIFADRASRIRRVLEEYHESPSDPEKYLREKDRGRQTYYQSHAGMTWGDSSHYDLALSSSGLGIEPCVEILTELYRTL</sequence>
<dbReference type="Pfam" id="PF13189">
    <property type="entry name" value="Cytidylate_kin2"/>
    <property type="match status" value="1"/>
</dbReference>
<dbReference type="RefSeq" id="WP_154503973.1">
    <property type="nucleotide sequence ID" value="NZ_VUMN01000009.1"/>
</dbReference>
<dbReference type="AlphaFoldDB" id="A0A7X2TG92"/>
<keyword evidence="2" id="KW-1185">Reference proteome</keyword>
<gene>
    <name evidence="1" type="ORF">FYJ51_05030</name>
</gene>
<keyword evidence="1" id="KW-0418">Kinase</keyword>